<dbReference type="SUPFAM" id="SSF53092">
    <property type="entry name" value="Creatinase/prolidase N-terminal domain"/>
    <property type="match status" value="1"/>
</dbReference>
<evidence type="ECO:0008006" key="5">
    <source>
        <dbReference type="Google" id="ProtNLM"/>
    </source>
</evidence>
<dbReference type="PANTHER" id="PTHR46112:SF3">
    <property type="entry name" value="AMINOPEPTIDASE YPDF"/>
    <property type="match status" value="1"/>
</dbReference>
<comment type="caution">
    <text evidence="3">The sequence shown here is derived from an EMBL/GenBank/DDBJ whole genome shotgun (WGS) entry which is preliminary data.</text>
</comment>
<dbReference type="Pfam" id="PF00557">
    <property type="entry name" value="Peptidase_M24"/>
    <property type="match status" value="1"/>
</dbReference>
<dbReference type="InterPro" id="IPR036005">
    <property type="entry name" value="Creatinase/aminopeptidase-like"/>
</dbReference>
<dbReference type="InterPro" id="IPR000587">
    <property type="entry name" value="Creatinase_N"/>
</dbReference>
<feature type="domain" description="Peptidase M24" evidence="1">
    <location>
        <begin position="142"/>
        <end position="345"/>
    </location>
</feature>
<organism evidence="3 4">
    <name type="scientific">Weissella kandleri</name>
    <dbReference type="NCBI Taxonomy" id="1616"/>
    <lineage>
        <taxon>Bacteria</taxon>
        <taxon>Bacillati</taxon>
        <taxon>Bacillota</taxon>
        <taxon>Bacilli</taxon>
        <taxon>Lactobacillales</taxon>
        <taxon>Lactobacillaceae</taxon>
        <taxon>Weissella</taxon>
    </lineage>
</organism>
<protein>
    <recommendedName>
        <fullName evidence="5">Xaa-Pro dipeptidase</fullName>
    </recommendedName>
</protein>
<dbReference type="PANTHER" id="PTHR46112">
    <property type="entry name" value="AMINOPEPTIDASE"/>
    <property type="match status" value="1"/>
</dbReference>
<sequence length="363" mass="39735">MYTERIAKVRKNLQVFKTDGMLIADGDNLKYLSGFSGGTGEGLLLIGPTQAALITDSRYEVELREQLETGIDLLITRDYYGVAMLAAQRFQIKDLGFEDTMPFRYFDILDETFEGTSADSDIMPIPELVEWVRQVKDETEIEALRHSNQVAIQAFQQLLKEVHVGMTEREVANRLDQIIKSLGATQASFETIVVSGTRGALPHGEASDKPLVAGEFITIDFGYFVDGYTSDITRTFVLGSATNEMKSAYDLLLAAKRAAVQKMRPGVTTGAVDQAARAIIEKAGYGTNFNHATGHGIGLAIHEGPVASQGGDERLEPGMLLTIEPGIYLADQFGIRVEDDVIVTKNGFENLTADLTDELVVVN</sequence>
<dbReference type="EMBL" id="JQBP01000005">
    <property type="protein sequence ID" value="KRN74807.1"/>
    <property type="molecule type" value="Genomic_DNA"/>
</dbReference>
<feature type="domain" description="Creatinase N-terminal" evidence="2">
    <location>
        <begin position="5"/>
        <end position="135"/>
    </location>
</feature>
<evidence type="ECO:0000259" key="2">
    <source>
        <dbReference type="Pfam" id="PF01321"/>
    </source>
</evidence>
<dbReference type="Gene3D" id="3.40.350.10">
    <property type="entry name" value="Creatinase/prolidase N-terminal domain"/>
    <property type="match status" value="1"/>
</dbReference>
<dbReference type="Proteomes" id="UP000051655">
    <property type="component" value="Unassembled WGS sequence"/>
</dbReference>
<dbReference type="AlphaFoldDB" id="A0A0R2JKH6"/>
<keyword evidence="4" id="KW-1185">Reference proteome</keyword>
<dbReference type="Pfam" id="PF01321">
    <property type="entry name" value="Creatinase_N"/>
    <property type="match status" value="1"/>
</dbReference>
<dbReference type="STRING" id="1616.IV73_GL001084"/>
<dbReference type="GO" id="GO:0004177">
    <property type="term" value="F:aminopeptidase activity"/>
    <property type="evidence" value="ECO:0007669"/>
    <property type="project" value="UniProtKB-ARBA"/>
</dbReference>
<proteinExistence type="predicted"/>
<name>A0A0R2JKH6_9LACO</name>
<dbReference type="CDD" id="cd01092">
    <property type="entry name" value="APP-like"/>
    <property type="match status" value="1"/>
</dbReference>
<accession>A0A0R2JKH6</accession>
<dbReference type="InterPro" id="IPR050659">
    <property type="entry name" value="Peptidase_M24B"/>
</dbReference>
<dbReference type="RefSeq" id="WP_057755903.1">
    <property type="nucleotide sequence ID" value="NZ_JQBP01000005.1"/>
</dbReference>
<dbReference type="PRINTS" id="PR00599">
    <property type="entry name" value="MAPEPTIDASE"/>
</dbReference>
<dbReference type="InterPro" id="IPR000994">
    <property type="entry name" value="Pept_M24"/>
</dbReference>
<dbReference type="GO" id="GO:0008235">
    <property type="term" value="F:metalloexopeptidase activity"/>
    <property type="evidence" value="ECO:0007669"/>
    <property type="project" value="UniProtKB-ARBA"/>
</dbReference>
<evidence type="ECO:0000313" key="3">
    <source>
        <dbReference type="EMBL" id="KRN74807.1"/>
    </source>
</evidence>
<reference evidence="3 4" key="1">
    <citation type="journal article" date="2015" name="Genome Announc.">
        <title>Expanding the biotechnology potential of lactobacilli through comparative genomics of 213 strains and associated genera.</title>
        <authorList>
            <person name="Sun Z."/>
            <person name="Harris H.M."/>
            <person name="McCann A."/>
            <person name="Guo C."/>
            <person name="Argimon S."/>
            <person name="Zhang W."/>
            <person name="Yang X."/>
            <person name="Jeffery I.B."/>
            <person name="Cooney J.C."/>
            <person name="Kagawa T.F."/>
            <person name="Liu W."/>
            <person name="Song Y."/>
            <person name="Salvetti E."/>
            <person name="Wrobel A."/>
            <person name="Rasinkangas P."/>
            <person name="Parkhill J."/>
            <person name="Rea M.C."/>
            <person name="O'Sullivan O."/>
            <person name="Ritari J."/>
            <person name="Douillard F.P."/>
            <person name="Paul Ross R."/>
            <person name="Yang R."/>
            <person name="Briner A.E."/>
            <person name="Felis G.E."/>
            <person name="de Vos W.M."/>
            <person name="Barrangou R."/>
            <person name="Klaenhammer T.R."/>
            <person name="Caufield P.W."/>
            <person name="Cui Y."/>
            <person name="Zhang H."/>
            <person name="O'Toole P.W."/>
        </authorList>
    </citation>
    <scope>NUCLEOTIDE SEQUENCE [LARGE SCALE GENOMIC DNA]</scope>
    <source>
        <strain evidence="3 4">DSM 20593</strain>
    </source>
</reference>
<evidence type="ECO:0000259" key="1">
    <source>
        <dbReference type="Pfam" id="PF00557"/>
    </source>
</evidence>
<dbReference type="Gene3D" id="3.90.230.10">
    <property type="entry name" value="Creatinase/methionine aminopeptidase superfamily"/>
    <property type="match status" value="1"/>
</dbReference>
<evidence type="ECO:0000313" key="4">
    <source>
        <dbReference type="Proteomes" id="UP000051655"/>
    </source>
</evidence>
<dbReference type="InterPro" id="IPR029149">
    <property type="entry name" value="Creatin/AminoP/Spt16_N"/>
</dbReference>
<gene>
    <name evidence="3" type="ORF">IV73_GL001084</name>
</gene>
<dbReference type="SUPFAM" id="SSF55920">
    <property type="entry name" value="Creatinase/aminopeptidase"/>
    <property type="match status" value="1"/>
</dbReference>
<dbReference type="PATRIC" id="fig|1616.3.peg.1113"/>
<dbReference type="InterPro" id="IPR001714">
    <property type="entry name" value="Pept_M24_MAP"/>
</dbReference>
<dbReference type="OrthoDB" id="9806388at2"/>